<feature type="compositionally biased region" description="Low complexity" evidence="2">
    <location>
        <begin position="31"/>
        <end position="64"/>
    </location>
</feature>
<feature type="compositionally biased region" description="Low complexity" evidence="2">
    <location>
        <begin position="244"/>
        <end position="257"/>
    </location>
</feature>
<dbReference type="EMBL" id="AMQM01005810">
    <property type="status" value="NOT_ANNOTATED_CDS"/>
    <property type="molecule type" value="Genomic_DNA"/>
</dbReference>
<accession>T1FAU0</accession>
<feature type="compositionally biased region" description="Low complexity" evidence="2">
    <location>
        <begin position="2087"/>
        <end position="2101"/>
    </location>
</feature>
<dbReference type="GO" id="GO:0006357">
    <property type="term" value="P:regulation of transcription by RNA polymerase II"/>
    <property type="evidence" value="ECO:0000318"/>
    <property type="project" value="GO_Central"/>
</dbReference>
<dbReference type="GO" id="GO:0043035">
    <property type="term" value="F:chromatin insulator sequence binding"/>
    <property type="evidence" value="ECO:0000318"/>
    <property type="project" value="GO_Central"/>
</dbReference>
<gene>
    <name evidence="5" type="primary">20205939</name>
    <name evidence="4" type="ORF">HELRODRAFT_176722</name>
</gene>
<keyword evidence="1" id="KW-0862">Zinc</keyword>
<reference evidence="5" key="3">
    <citation type="submission" date="2015-06" db="UniProtKB">
        <authorList>
            <consortium name="EnsemblMetazoa"/>
        </authorList>
    </citation>
    <scope>IDENTIFICATION</scope>
</reference>
<sequence>MDILTTNQKLLHIINSRTNSATPQAKLNMQSNNSSNKTSNSLDNNTSDNVVSNNNSNSCDTVNNNVTNNNNVTGGLESKIIIDKLKQCLQTIVASSAAITAASATSNINTIAPANKPKQTNSKEIVFDGIKMIELTEFLCDTCLLAFSDLEIANQHISTGDHKEATVTGYHIYCCPTCGIKYRDKVTVKNHIAFTCPLIVKLPIDIPGFTKLEYVGGLNSISSFCSENPKAAQDMKNEASTASNNVQHQAQQPNQQQQARTVSLNELMSSPITMISLLKQPSQIALHQQQQLQQHRMQYHEQQPPRVQLHKCPVCSKVFSSAEYLNLHFSNRHQRSNKSHQQQKNPQEQHFQLQKLSDAVTCASDVVSNSDSSNGDCFDTLATLPSTTTASTSTCTSTTASKIYPDFIRQLISKSQLFINHRSHRHKSPGIIPTPTTVSVPTVEQMTKGFKKSLTYNMDKQSTSSTSSLVSSFNSTSSSSLSSMNADNSNSNSDVNVIPNSSLIGHSNSFTNPASQSMYTNPMTPNVNYKPTLNKNVVGHSTACSIIPMITQLSAPSSSSSAATPTSSSLVSTVQQKTSKAKGILYKNVYMQCEGTYYCAVCKADLSSRESKRNHRQMACGDPKTVTYSRKYFYLCPYCSEKFPSQKECRQHQVSECLPLIGVSTDELTVKELACPLCPKKYHNLIPLKGHMTQVHHLPKSETSKMLEDLGYLETAFDQQVLPNVNASRDRGKVVAFNANNNNNNNVAGVSSINSIIAVNNINNNNSNNNNGNSVINNIIGNNNNNNTAVGANVVSTSILTGADLNTGMLTTLATNNLVTSIITSLNNSSSNTNNNNNYVFFGGTNVTNNANVSAINSSHTTAFVSNNNNAVTAVNNSDCNQIVVKSDNDSVNIVVTDINVSSSAGSSICSDADLIRNIPNNLKTSFKTEHSTSCPQSQHQQHDVCDDKNIPHLQMLDLDGRATKTSTANSAAPVPTLLSNVTSETSALIATTSSSTLPSLATESNAAVAVAVTKPTWTTITTSNDFFNAETFLQIQNIDTKSKSCTNNINVKDDEKIFASDNNNAGFETLVTGDNHSMCSANIKTIINKDSNVISNNSNNSIIVSEPSTSSQTSTVLYNATTTHSLETPSPLLVRKNLNKINPLLNSHIIGVGDDHSQIISSASSSSGISSSSDSHITMSTLSSAQLLTTVSSAVVTSLLVSSSSLSSTPQSSTTTTFLSPLSSLSSLSVKIRYENTKPLGAGNKFKFTKSTIPHCSQALLDQHQQCKQQQSSEEQQPQKKQSQHISSVLPSNNRMLSDTKRQKLTASSEKPKNPISPLCNSPSFPFKGEKLSECYSVKRKKKPEVFAIKRGKLEDDVTYICDDEDEDDDDASCKRGSTGDEDEDDGDVGLHHTSKPVRKVISKKAPHNAAKINCISQAVHQQKNLTRNSSVKEVDALGLTFIVCPLCKVRPFTRSELISHLKFKHGMNIAGAREMIGKCSAANSSSCFTSDHGVSVCSSNSSSDSSDSCEEIFKHGGSVTSFQNKLSPVVSSSASSFFSSSLAPSKILSSSLYVTAGTKSLSSSGSSVSASTSSSSLLVTLSKTSSISPTFVTTSSLLSKSISPSSQSSSSSSHVLKDHSTFNTLALPASLPTTTPSTLLPSLIITTLPSSSTTLPLSFSSLPLSSSLLLATNKSTVVDSMRKVVTEVNDDEDDDEDDEIKVSSTHADGSNKEIGDISVGFVTNYETIDQANCNNHAENLRNIVLTTAKISKTTTNSTILKPSSSIFPVANKTTLASKNVFKATASAAPTVVIGNVKPSVSFPKTPVTVAATSAFLSSSSTKETVQLKSLNLKALKNIKVYPTKTLTINMTSSILTSSTLTTNTKTSSLTTQPLRTLTTIIPKITTTTVIPTVVAISLNASSTATPTVAAVPATSASTLEMLPKVSIPLSIAKPVGNIRLISTTLKRDASTISKYSLNTVLNESKKQMSTIGTALKNFKRDRCRLEGDVEELGSHKLLQPQHQASQQIYVKQGLHRSQGSIVQLPQKSASAPTTVVVISTTTLTTVTTTITTIVATTSSTATVQPTKNVTLTKLTINKPINTVHSSSNNGNNSSTSNKSIQILSNHKKSGNTQQQQQLCDSNKTSML</sequence>
<dbReference type="OMA" id="KVFFEGC"/>
<dbReference type="PANTHER" id="PTHR16148">
    <property type="entry name" value="NF-KAPPA-B-REPRESSING FACTOR-RELATED"/>
    <property type="match status" value="1"/>
</dbReference>
<feature type="region of interest" description="Disordered" evidence="2">
    <location>
        <begin position="21"/>
        <end position="64"/>
    </location>
</feature>
<feature type="compositionally biased region" description="Acidic residues" evidence="2">
    <location>
        <begin position="1363"/>
        <end position="1372"/>
    </location>
</feature>
<dbReference type="KEGG" id="hro:HELRODRAFT_176722"/>
<dbReference type="GO" id="GO:0005694">
    <property type="term" value="C:chromosome"/>
    <property type="evidence" value="ECO:0000318"/>
    <property type="project" value="GO_Central"/>
</dbReference>
<feature type="region of interest" description="Disordered" evidence="2">
    <location>
        <begin position="1265"/>
        <end position="1324"/>
    </location>
</feature>
<dbReference type="PROSITE" id="PS00028">
    <property type="entry name" value="ZINC_FINGER_C2H2_1"/>
    <property type="match status" value="2"/>
</dbReference>
<organism evidence="5 6">
    <name type="scientific">Helobdella robusta</name>
    <name type="common">Californian leech</name>
    <dbReference type="NCBI Taxonomy" id="6412"/>
    <lineage>
        <taxon>Eukaryota</taxon>
        <taxon>Metazoa</taxon>
        <taxon>Spiralia</taxon>
        <taxon>Lophotrochozoa</taxon>
        <taxon>Annelida</taxon>
        <taxon>Clitellata</taxon>
        <taxon>Hirudinea</taxon>
        <taxon>Rhynchobdellida</taxon>
        <taxon>Glossiphoniidae</taxon>
        <taxon>Helobdella</taxon>
    </lineage>
</organism>
<feature type="compositionally biased region" description="Low complexity" evidence="2">
    <location>
        <begin position="1265"/>
        <end position="1289"/>
    </location>
</feature>
<evidence type="ECO:0000259" key="3">
    <source>
        <dbReference type="PROSITE" id="PS50157"/>
    </source>
</evidence>
<evidence type="ECO:0000256" key="1">
    <source>
        <dbReference type="PROSITE-ProRule" id="PRU00042"/>
    </source>
</evidence>
<keyword evidence="1" id="KW-0479">Metal-binding</keyword>
<dbReference type="InParanoid" id="T1FAU0"/>
<dbReference type="EnsemblMetazoa" id="HelroT176722">
    <property type="protein sequence ID" value="HelroP176722"/>
    <property type="gene ID" value="HelroG176722"/>
</dbReference>
<feature type="region of interest" description="Disordered" evidence="2">
    <location>
        <begin position="1363"/>
        <end position="1399"/>
    </location>
</feature>
<feature type="region of interest" description="Disordered" evidence="2">
    <location>
        <begin position="232"/>
        <end position="257"/>
    </location>
</feature>
<evidence type="ECO:0000313" key="4">
    <source>
        <dbReference type="EMBL" id="ESN99555.1"/>
    </source>
</evidence>
<dbReference type="HOGENOM" id="CLU_232017_0_0_1"/>
<dbReference type="Gene3D" id="3.30.160.60">
    <property type="entry name" value="Classic Zinc Finger"/>
    <property type="match status" value="1"/>
</dbReference>
<feature type="region of interest" description="Disordered" evidence="2">
    <location>
        <begin position="2082"/>
        <end position="2101"/>
    </location>
</feature>
<dbReference type="GeneID" id="20205939"/>
<reference evidence="4 6" key="2">
    <citation type="journal article" date="2013" name="Nature">
        <title>Insights into bilaterian evolution from three spiralian genomes.</title>
        <authorList>
            <person name="Simakov O."/>
            <person name="Marletaz F."/>
            <person name="Cho S.J."/>
            <person name="Edsinger-Gonzales E."/>
            <person name="Havlak P."/>
            <person name="Hellsten U."/>
            <person name="Kuo D.H."/>
            <person name="Larsson T."/>
            <person name="Lv J."/>
            <person name="Arendt D."/>
            <person name="Savage R."/>
            <person name="Osoegawa K."/>
            <person name="de Jong P."/>
            <person name="Grimwood J."/>
            <person name="Chapman J.A."/>
            <person name="Shapiro H."/>
            <person name="Aerts A."/>
            <person name="Otillar R.P."/>
            <person name="Terry A.Y."/>
            <person name="Boore J.L."/>
            <person name="Grigoriev I.V."/>
            <person name="Lindberg D.R."/>
            <person name="Seaver E.C."/>
            <person name="Weisblat D.A."/>
            <person name="Putnam N.H."/>
            <person name="Rokhsar D.S."/>
        </authorList>
    </citation>
    <scope>NUCLEOTIDE SEQUENCE</scope>
</reference>
<dbReference type="EMBL" id="KB097106">
    <property type="protein sequence ID" value="ESN99555.1"/>
    <property type="molecule type" value="Genomic_DNA"/>
</dbReference>
<dbReference type="PROSITE" id="PS50157">
    <property type="entry name" value="ZINC_FINGER_C2H2_2"/>
    <property type="match status" value="1"/>
</dbReference>
<dbReference type="Proteomes" id="UP000015101">
    <property type="component" value="Unassembled WGS sequence"/>
</dbReference>
<dbReference type="PANTHER" id="PTHR16148:SF14">
    <property type="entry name" value="MYND-TYPE DOMAIN-CONTAINING PROTEIN"/>
    <property type="match status" value="1"/>
</dbReference>
<feature type="region of interest" description="Disordered" evidence="2">
    <location>
        <begin position="2108"/>
        <end position="2129"/>
    </location>
</feature>
<feature type="region of interest" description="Disordered" evidence="2">
    <location>
        <begin position="332"/>
        <end position="352"/>
    </location>
</feature>
<feature type="region of interest" description="Disordered" evidence="2">
    <location>
        <begin position="479"/>
        <end position="498"/>
    </location>
</feature>
<evidence type="ECO:0000256" key="2">
    <source>
        <dbReference type="SAM" id="MobiDB-lite"/>
    </source>
</evidence>
<dbReference type="GO" id="GO:0008270">
    <property type="term" value="F:zinc ion binding"/>
    <property type="evidence" value="ECO:0007669"/>
    <property type="project" value="UniProtKB-KW"/>
</dbReference>
<keyword evidence="1" id="KW-0863">Zinc-finger</keyword>
<proteinExistence type="predicted"/>
<protein>
    <recommendedName>
        <fullName evidence="3">C2H2-type domain-containing protein</fullName>
    </recommendedName>
</protein>
<keyword evidence="6" id="KW-1185">Reference proteome</keyword>
<feature type="compositionally biased region" description="Acidic residues" evidence="2">
    <location>
        <begin position="1691"/>
        <end position="1701"/>
    </location>
</feature>
<feature type="region of interest" description="Disordered" evidence="2">
    <location>
        <begin position="1691"/>
        <end position="1713"/>
    </location>
</feature>
<name>T1FAU0_HELRO</name>
<dbReference type="SMART" id="SM00355">
    <property type="entry name" value="ZnF_C2H2"/>
    <property type="match status" value="7"/>
</dbReference>
<feature type="domain" description="C2H2-type" evidence="3">
    <location>
        <begin position="310"/>
        <end position="338"/>
    </location>
</feature>
<dbReference type="RefSeq" id="XP_009022322.1">
    <property type="nucleotide sequence ID" value="XM_009024074.1"/>
</dbReference>
<evidence type="ECO:0000313" key="5">
    <source>
        <dbReference type="EnsemblMetazoa" id="HelroP176722"/>
    </source>
</evidence>
<feature type="compositionally biased region" description="Polar residues" evidence="2">
    <location>
        <begin position="21"/>
        <end position="30"/>
    </location>
</feature>
<dbReference type="InterPro" id="IPR013087">
    <property type="entry name" value="Znf_C2H2_type"/>
</dbReference>
<reference evidence="6" key="1">
    <citation type="submission" date="2012-12" db="EMBL/GenBank/DDBJ databases">
        <authorList>
            <person name="Hellsten U."/>
            <person name="Grimwood J."/>
            <person name="Chapman J.A."/>
            <person name="Shapiro H."/>
            <person name="Aerts A."/>
            <person name="Otillar R.P."/>
            <person name="Terry A.Y."/>
            <person name="Boore J.L."/>
            <person name="Simakov O."/>
            <person name="Marletaz F."/>
            <person name="Cho S.-J."/>
            <person name="Edsinger-Gonzales E."/>
            <person name="Havlak P."/>
            <person name="Kuo D.-H."/>
            <person name="Larsson T."/>
            <person name="Lv J."/>
            <person name="Arendt D."/>
            <person name="Savage R."/>
            <person name="Osoegawa K."/>
            <person name="de Jong P."/>
            <person name="Lindberg D.R."/>
            <person name="Seaver E.C."/>
            <person name="Weisblat D.A."/>
            <person name="Putnam N.H."/>
            <person name="Grigoriev I.V."/>
            <person name="Rokhsar D.S."/>
        </authorList>
    </citation>
    <scope>NUCLEOTIDE SEQUENCE</scope>
</reference>
<feature type="compositionally biased region" description="Polar residues" evidence="2">
    <location>
        <begin position="339"/>
        <end position="352"/>
    </location>
</feature>
<dbReference type="CTD" id="20205939"/>
<evidence type="ECO:0000313" key="6">
    <source>
        <dbReference type="Proteomes" id="UP000015101"/>
    </source>
</evidence>